<accession>A0A090TBL2</accession>
<reference evidence="2 3" key="2">
    <citation type="submission" date="2014-09" db="EMBL/GenBank/DDBJ databases">
        <authorList>
            <consortium name="NBRP consortium"/>
            <person name="Sawabe T."/>
            <person name="Meirelles P."/>
            <person name="Nakanishi M."/>
            <person name="Sayaka M."/>
            <person name="Hattori M."/>
            <person name="Ohkuma M."/>
        </authorList>
    </citation>
    <scope>NUCLEOTIDE SEQUENCE [LARGE SCALE GENOMIC DNA]</scope>
    <source>
        <strain evidence="2 3">JCM 19240</strain>
    </source>
</reference>
<proteinExistence type="predicted"/>
<protein>
    <submittedName>
        <fullName evidence="2">Uncharacterized protein</fullName>
    </submittedName>
</protein>
<feature type="compositionally biased region" description="Polar residues" evidence="1">
    <location>
        <begin position="1"/>
        <end position="10"/>
    </location>
</feature>
<dbReference type="Proteomes" id="UP000029224">
    <property type="component" value="Unassembled WGS sequence"/>
</dbReference>
<dbReference type="EMBL" id="BBMT01000011">
    <property type="protein sequence ID" value="GAL36668.1"/>
    <property type="molecule type" value="Genomic_DNA"/>
</dbReference>
<reference evidence="2 3" key="1">
    <citation type="submission" date="2014-09" db="EMBL/GenBank/DDBJ databases">
        <title>Vibrio maritimus JCM 19240. (C210) whole genome shotgun sequence.</title>
        <authorList>
            <person name="Sawabe T."/>
            <person name="Meirelles P."/>
            <person name="Nakanishi M."/>
            <person name="Sayaka M."/>
            <person name="Hattori M."/>
            <person name="Ohkuma M."/>
        </authorList>
    </citation>
    <scope>NUCLEOTIDE SEQUENCE [LARGE SCALE GENOMIC DNA]</scope>
    <source>
        <strain evidence="2 3">JCM 19240</strain>
    </source>
</reference>
<sequence length="82" mass="9111">MADNNENNPLNDAVEQVETGNDGTEQQQAQQNQQNTIATTIATGQMLPMPQTMRTKQCKTIPAVLVRQVKVMIPVVHNLLRL</sequence>
<comment type="caution">
    <text evidence="2">The sequence shown here is derived from an EMBL/GenBank/DDBJ whole genome shotgun (WGS) entry which is preliminary data.</text>
</comment>
<evidence type="ECO:0000313" key="3">
    <source>
        <dbReference type="Proteomes" id="UP000029224"/>
    </source>
</evidence>
<dbReference type="AlphaFoldDB" id="A0A090TBL2"/>
<keyword evidence="3" id="KW-1185">Reference proteome</keyword>
<evidence type="ECO:0000313" key="2">
    <source>
        <dbReference type="EMBL" id="GAL36668.1"/>
    </source>
</evidence>
<name>A0A090TBL2_9VIBR</name>
<organism evidence="2 3">
    <name type="scientific">Vibrio maritimus</name>
    <dbReference type="NCBI Taxonomy" id="990268"/>
    <lineage>
        <taxon>Bacteria</taxon>
        <taxon>Pseudomonadati</taxon>
        <taxon>Pseudomonadota</taxon>
        <taxon>Gammaproteobacteria</taxon>
        <taxon>Vibrionales</taxon>
        <taxon>Vibrionaceae</taxon>
        <taxon>Vibrio</taxon>
    </lineage>
</organism>
<evidence type="ECO:0000256" key="1">
    <source>
        <dbReference type="SAM" id="MobiDB-lite"/>
    </source>
</evidence>
<gene>
    <name evidence="2" type="ORF">JCM19240_2737</name>
</gene>
<feature type="region of interest" description="Disordered" evidence="1">
    <location>
        <begin position="1"/>
        <end position="34"/>
    </location>
</feature>